<dbReference type="OrthoDB" id="3176171at2759"/>
<dbReference type="InterPro" id="IPR036961">
    <property type="entry name" value="Kinesin_motor_dom_sf"/>
</dbReference>
<feature type="compositionally biased region" description="Basic and acidic residues" evidence="10">
    <location>
        <begin position="160"/>
        <end position="175"/>
    </location>
</feature>
<keyword evidence="6" id="KW-0505">Motor protein</keyword>
<name>A0A4Z2FJH9_9TELE</name>
<dbReference type="GO" id="GO:0005524">
    <property type="term" value="F:ATP binding"/>
    <property type="evidence" value="ECO:0007669"/>
    <property type="project" value="UniProtKB-KW"/>
</dbReference>
<comment type="caution">
    <text evidence="8">Lacks conserved residue(s) required for the propagation of feature annotation.</text>
</comment>
<dbReference type="PANTHER" id="PTHR47968:SF13">
    <property type="entry name" value="KINESIN-LIKE PROTEIN KIF19 ISOFORM X1"/>
    <property type="match status" value="1"/>
</dbReference>
<dbReference type="InterPro" id="IPR027417">
    <property type="entry name" value="P-loop_NTPase"/>
</dbReference>
<evidence type="ECO:0000256" key="7">
    <source>
        <dbReference type="ARBA" id="ARBA00023212"/>
    </source>
</evidence>
<keyword evidence="5 9" id="KW-0175">Coiled coil</keyword>
<proteinExistence type="inferred from homology"/>
<gene>
    <name evidence="12" type="primary">Kif19</name>
    <name evidence="12" type="ORF">EYF80_048901</name>
</gene>
<sequence>MIAHISPASVGFEESRNTLAYADRAKSIRTRVKKNLINVSYHIAQYTNIISDLRCEIQRLKKKIADQASRQLSSDRADIRHVQAEVQAHSSHQSRAEMDQLREQLLDAFRKQMEIRRNLMELENSNMEVQIDTSKHLLTIAESVWEQERGRRRRKWRAERRKESVNKDESEKDSDSPESPPDSTETQQVALARENLVTLVAEQKKIHKQKVGFLIYRTS</sequence>
<dbReference type="GO" id="GO:0005874">
    <property type="term" value="C:microtubule"/>
    <property type="evidence" value="ECO:0007669"/>
    <property type="project" value="UniProtKB-KW"/>
</dbReference>
<dbReference type="Gene3D" id="3.40.850.10">
    <property type="entry name" value="Kinesin motor domain"/>
    <property type="match status" value="1"/>
</dbReference>
<dbReference type="InterPro" id="IPR001752">
    <property type="entry name" value="Kinesin_motor_dom"/>
</dbReference>
<organism evidence="12 13">
    <name type="scientific">Liparis tanakae</name>
    <name type="common">Tanaka's snailfish</name>
    <dbReference type="NCBI Taxonomy" id="230148"/>
    <lineage>
        <taxon>Eukaryota</taxon>
        <taxon>Metazoa</taxon>
        <taxon>Chordata</taxon>
        <taxon>Craniata</taxon>
        <taxon>Vertebrata</taxon>
        <taxon>Euteleostomi</taxon>
        <taxon>Actinopterygii</taxon>
        <taxon>Neopterygii</taxon>
        <taxon>Teleostei</taxon>
        <taxon>Neoteleostei</taxon>
        <taxon>Acanthomorphata</taxon>
        <taxon>Eupercaria</taxon>
        <taxon>Perciformes</taxon>
        <taxon>Cottioidei</taxon>
        <taxon>Cottales</taxon>
        <taxon>Liparidae</taxon>
        <taxon>Liparis</taxon>
    </lineage>
</organism>
<keyword evidence="2" id="KW-0493">Microtubule</keyword>
<evidence type="ECO:0000256" key="3">
    <source>
        <dbReference type="ARBA" id="ARBA00022741"/>
    </source>
</evidence>
<accession>A0A4Z2FJH9</accession>
<feature type="region of interest" description="Disordered" evidence="10">
    <location>
        <begin position="151"/>
        <end position="187"/>
    </location>
</feature>
<dbReference type="PROSITE" id="PS50067">
    <property type="entry name" value="KINESIN_MOTOR_2"/>
    <property type="match status" value="1"/>
</dbReference>
<feature type="coiled-coil region" evidence="9">
    <location>
        <begin position="43"/>
        <end position="70"/>
    </location>
</feature>
<evidence type="ECO:0000256" key="8">
    <source>
        <dbReference type="PROSITE-ProRule" id="PRU00283"/>
    </source>
</evidence>
<dbReference type="GO" id="GO:0003777">
    <property type="term" value="F:microtubule motor activity"/>
    <property type="evidence" value="ECO:0007669"/>
    <property type="project" value="InterPro"/>
</dbReference>
<evidence type="ECO:0000256" key="1">
    <source>
        <dbReference type="ARBA" id="ARBA00004245"/>
    </source>
</evidence>
<evidence type="ECO:0000256" key="10">
    <source>
        <dbReference type="SAM" id="MobiDB-lite"/>
    </source>
</evidence>
<evidence type="ECO:0000313" key="13">
    <source>
        <dbReference type="Proteomes" id="UP000314294"/>
    </source>
</evidence>
<protein>
    <submittedName>
        <fullName evidence="12">Kinesin-like protein KIF19</fullName>
    </submittedName>
</protein>
<dbReference type="GO" id="GO:0007018">
    <property type="term" value="P:microtubule-based movement"/>
    <property type="evidence" value="ECO:0007669"/>
    <property type="project" value="InterPro"/>
</dbReference>
<feature type="domain" description="Kinesin motor" evidence="11">
    <location>
        <begin position="1"/>
        <end position="28"/>
    </location>
</feature>
<dbReference type="GO" id="GO:0008017">
    <property type="term" value="F:microtubule binding"/>
    <property type="evidence" value="ECO:0007669"/>
    <property type="project" value="InterPro"/>
</dbReference>
<dbReference type="EMBL" id="SRLO01001147">
    <property type="protein sequence ID" value="TNN40933.1"/>
    <property type="molecule type" value="Genomic_DNA"/>
</dbReference>
<keyword evidence="7" id="KW-0206">Cytoskeleton</keyword>
<evidence type="ECO:0000256" key="6">
    <source>
        <dbReference type="ARBA" id="ARBA00023175"/>
    </source>
</evidence>
<keyword evidence="13" id="KW-1185">Reference proteome</keyword>
<comment type="subcellular location">
    <subcellularLocation>
        <location evidence="1">Cytoplasm</location>
        <location evidence="1">Cytoskeleton</location>
    </subcellularLocation>
</comment>
<keyword evidence="4" id="KW-0067">ATP-binding</keyword>
<dbReference type="SUPFAM" id="SSF52540">
    <property type="entry name" value="P-loop containing nucleoside triphosphate hydrolases"/>
    <property type="match status" value="1"/>
</dbReference>
<evidence type="ECO:0000256" key="5">
    <source>
        <dbReference type="ARBA" id="ARBA00023054"/>
    </source>
</evidence>
<dbReference type="AlphaFoldDB" id="A0A4Z2FJH9"/>
<evidence type="ECO:0000256" key="2">
    <source>
        <dbReference type="ARBA" id="ARBA00022701"/>
    </source>
</evidence>
<dbReference type="PANTHER" id="PTHR47968">
    <property type="entry name" value="CENTROMERE PROTEIN E"/>
    <property type="match status" value="1"/>
</dbReference>
<evidence type="ECO:0000256" key="9">
    <source>
        <dbReference type="SAM" id="Coils"/>
    </source>
</evidence>
<comment type="caution">
    <text evidence="12">The sequence shown here is derived from an EMBL/GenBank/DDBJ whole genome shotgun (WGS) entry which is preliminary data.</text>
</comment>
<evidence type="ECO:0000313" key="12">
    <source>
        <dbReference type="EMBL" id="TNN40933.1"/>
    </source>
</evidence>
<keyword evidence="3" id="KW-0547">Nucleotide-binding</keyword>
<keyword evidence="7" id="KW-0963">Cytoplasm</keyword>
<dbReference type="Proteomes" id="UP000314294">
    <property type="component" value="Unassembled WGS sequence"/>
</dbReference>
<dbReference type="InterPro" id="IPR027640">
    <property type="entry name" value="Kinesin-like_fam"/>
</dbReference>
<evidence type="ECO:0000259" key="11">
    <source>
        <dbReference type="PROSITE" id="PS50067"/>
    </source>
</evidence>
<evidence type="ECO:0000256" key="4">
    <source>
        <dbReference type="ARBA" id="ARBA00022840"/>
    </source>
</evidence>
<comment type="similarity">
    <text evidence="8">Belongs to the TRAFAC class myosin-kinesin ATPase superfamily. Kinesin family.</text>
</comment>
<reference evidence="12 13" key="1">
    <citation type="submission" date="2019-03" db="EMBL/GenBank/DDBJ databases">
        <title>First draft genome of Liparis tanakae, snailfish: a comprehensive survey of snailfish specific genes.</title>
        <authorList>
            <person name="Kim W."/>
            <person name="Song I."/>
            <person name="Jeong J.-H."/>
            <person name="Kim D."/>
            <person name="Kim S."/>
            <person name="Ryu S."/>
            <person name="Song J.Y."/>
            <person name="Lee S.K."/>
        </authorList>
    </citation>
    <scope>NUCLEOTIDE SEQUENCE [LARGE SCALE GENOMIC DNA]</scope>
    <source>
        <tissue evidence="12">Muscle</tissue>
    </source>
</reference>